<reference evidence="1" key="1">
    <citation type="journal article" date="2014" name="Front. Microbiol.">
        <title>High frequency of phylogenetically diverse reductive dehalogenase-homologous genes in deep subseafloor sedimentary metagenomes.</title>
        <authorList>
            <person name="Kawai M."/>
            <person name="Futagami T."/>
            <person name="Toyoda A."/>
            <person name="Takaki Y."/>
            <person name="Nishi S."/>
            <person name="Hori S."/>
            <person name="Arai W."/>
            <person name="Tsubouchi T."/>
            <person name="Morono Y."/>
            <person name="Uchiyama I."/>
            <person name="Ito T."/>
            <person name="Fujiyama A."/>
            <person name="Inagaki F."/>
            <person name="Takami H."/>
        </authorList>
    </citation>
    <scope>NUCLEOTIDE SEQUENCE</scope>
    <source>
        <strain evidence="1">Expedition CK06-06</strain>
    </source>
</reference>
<comment type="caution">
    <text evidence="1">The sequence shown here is derived from an EMBL/GenBank/DDBJ whole genome shotgun (WGS) entry which is preliminary data.</text>
</comment>
<organism evidence="1">
    <name type="scientific">marine sediment metagenome</name>
    <dbReference type="NCBI Taxonomy" id="412755"/>
    <lineage>
        <taxon>unclassified sequences</taxon>
        <taxon>metagenomes</taxon>
        <taxon>ecological metagenomes</taxon>
    </lineage>
</organism>
<dbReference type="EMBL" id="BARU01000006">
    <property type="protein sequence ID" value="GAH25115.1"/>
    <property type="molecule type" value="Genomic_DNA"/>
</dbReference>
<dbReference type="AlphaFoldDB" id="X1EXT3"/>
<protein>
    <submittedName>
        <fullName evidence="1">Uncharacterized protein</fullName>
    </submittedName>
</protein>
<name>X1EXT3_9ZZZZ</name>
<accession>X1EXT3</accession>
<proteinExistence type="predicted"/>
<evidence type="ECO:0000313" key="1">
    <source>
        <dbReference type="EMBL" id="GAH25115.1"/>
    </source>
</evidence>
<gene>
    <name evidence="1" type="ORF">S03H2_00079</name>
</gene>
<sequence>MEVTPSCEKPGILYTRHYLMLRWIEDDKPFTIEMGNEEFLADELPPLKHLDLSREELREQVNELYRAMEGKG</sequence>